<sequence>MPAESCYYIIYDDFSISICTMLDEVCDAVAGGALLYGYTDNEDMAQWMLNECFHVVEKGNL</sequence>
<proteinExistence type="predicted"/>
<dbReference type="RefSeq" id="WP_013913839.1">
    <property type="nucleotide sequence ID" value="NC_015690.1"/>
</dbReference>
<dbReference type="EMBL" id="CP002869">
    <property type="protein sequence ID" value="AEI38673.1"/>
    <property type="molecule type" value="Genomic_DNA"/>
</dbReference>
<evidence type="ECO:0000313" key="2">
    <source>
        <dbReference type="Proteomes" id="UP000006620"/>
    </source>
</evidence>
<dbReference type="AlphaFoldDB" id="F8FH23"/>
<dbReference type="PATRIC" id="fig|1036673.3.peg.18"/>
<protein>
    <submittedName>
        <fullName evidence="1">Uncharacterized protein</fullName>
    </submittedName>
</protein>
<reference evidence="2" key="1">
    <citation type="submission" date="2011-06" db="EMBL/GenBank/DDBJ databases">
        <title>Complete genome sequence of Paenibacillus mucilaginosus KNP414.</title>
        <authorList>
            <person name="Wang J."/>
            <person name="Hu S."/>
            <person name="Hu X."/>
            <person name="Zhang B."/>
            <person name="Dong D."/>
            <person name="Zhang S."/>
            <person name="Zhao K."/>
            <person name="Wu D."/>
        </authorList>
    </citation>
    <scope>NUCLEOTIDE SEQUENCE [LARGE SCALE GENOMIC DNA]</scope>
    <source>
        <strain evidence="2">KNP414</strain>
    </source>
</reference>
<dbReference type="KEGG" id="pms:KNP414_00021"/>
<dbReference type="HOGENOM" id="CLU_2918291_0_0_9"/>
<name>F8FH23_PAEMK</name>
<dbReference type="Proteomes" id="UP000006620">
    <property type="component" value="Chromosome"/>
</dbReference>
<evidence type="ECO:0000313" key="1">
    <source>
        <dbReference type="EMBL" id="AEI38673.1"/>
    </source>
</evidence>
<gene>
    <name evidence="1" type="ordered locus">KNP414_00021</name>
</gene>
<accession>F8FH23</accession>
<reference evidence="1 2" key="2">
    <citation type="journal article" date="2013" name="Genome Announc.">
        <title>Genome Sequence of Growth-Improving Paenibacillus mucilaginosus Strain KNP414.</title>
        <authorList>
            <person name="Lu J.J."/>
            <person name="Wang J.F."/>
            <person name="Hu X.F."/>
        </authorList>
    </citation>
    <scope>NUCLEOTIDE SEQUENCE [LARGE SCALE GENOMIC DNA]</scope>
    <source>
        <strain evidence="1 2">KNP414</strain>
    </source>
</reference>
<organism evidence="1 2">
    <name type="scientific">Paenibacillus mucilaginosus (strain KNP414)</name>
    <dbReference type="NCBI Taxonomy" id="1036673"/>
    <lineage>
        <taxon>Bacteria</taxon>
        <taxon>Bacillati</taxon>
        <taxon>Bacillota</taxon>
        <taxon>Bacilli</taxon>
        <taxon>Bacillales</taxon>
        <taxon>Paenibacillaceae</taxon>
        <taxon>Paenibacillus</taxon>
    </lineage>
</organism>